<keyword evidence="2" id="KW-0812">Transmembrane</keyword>
<dbReference type="PANTHER" id="PTHR33115:SF58">
    <property type="entry name" value="CONDENSIN COMPLEX SUBUNIT 1 C-TERMINAL DOMAIN-CONTAINING PROTEIN"/>
    <property type="match status" value="1"/>
</dbReference>
<protein>
    <recommendedName>
        <fullName evidence="5">DUF4220 domain-containing protein</fullName>
    </recommendedName>
</protein>
<dbReference type="InterPro" id="IPR016024">
    <property type="entry name" value="ARM-type_fold"/>
</dbReference>
<gene>
    <name evidence="3" type="primary">LOC123072549</name>
</gene>
<dbReference type="RefSeq" id="XP_044352057.1">
    <property type="nucleotide sequence ID" value="XM_044496122.1"/>
</dbReference>
<feature type="transmembrane region" description="Helical" evidence="2">
    <location>
        <begin position="91"/>
        <end position="115"/>
    </location>
</feature>
<evidence type="ECO:0000256" key="2">
    <source>
        <dbReference type="SAM" id="Phobius"/>
    </source>
</evidence>
<dbReference type="Proteomes" id="UP000019116">
    <property type="component" value="Chromosome 3B"/>
</dbReference>
<sequence length="657" mass="73306">MTVALLGGLSMVTRGLGFLVVTWTTVVLLGGFVSLLQKKDFWSLTVITFIELAGVVDNFGGDKWNSFAATPAGMDALGVVFMRRRLASTCFVSTTASGNIVRVVVFVKVLLGWIAHFIQGGTYMVALIGGHFGIFRWGVYIATGVSLWRLKQHDYGNTDGDSSKANMKPSLDVLYIIVVVQGAISVYRRMLNVPLENVVTMVAEAYGFKGPSVALVRDYMIETRRGCGKNPSFAKGRNLVTYAVVLMAHDKSPQDYLSGLKILSTILGPFDQMNSKKFKKQRMLIRQLILYALSSHIFRRLLVLSNPRSFPYGTEKSAQREMTKHAASIVMHIADGASVELIPQVIQCMSSLMGTFQEHQRLFSSNSTRHDRDYAKEEEDYLERLWECLHVLYVLAADENNCRLIIHTRGLLTKIMTPLASNLYHQTDHDTWENLLKESLKVIHRLTTTYGHGEGETGAKLVHEIEANLEVETVDTMMRILRCDICSRQMGKLAMGILTNLHAQMQTLDKEYLTEMLVHIYNTAANSRTSALQALATLCFQDGSNATIILQVNDSTVSSFTEDLKALSDGYHSVAEILQHACHHYTRDDKFLRILKESMTDMMPKLLSKILTVEATQTGQQGDASQPNGQSRRSSSLQEHDVHKTETALLSLCVTNT</sequence>
<reference evidence="3" key="1">
    <citation type="submission" date="2018-08" db="EMBL/GenBank/DDBJ databases">
        <authorList>
            <person name="Rossello M."/>
        </authorList>
    </citation>
    <scope>NUCLEOTIDE SEQUENCE [LARGE SCALE GENOMIC DNA]</scope>
    <source>
        <strain evidence="3">cv. Chinese Spring</strain>
    </source>
</reference>
<dbReference type="STRING" id="4565.A0A3B6G1N0"/>
<reference evidence="3" key="2">
    <citation type="submission" date="2018-10" db="UniProtKB">
        <authorList>
            <consortium name="EnsemblPlants"/>
        </authorList>
    </citation>
    <scope>IDENTIFICATION</scope>
</reference>
<dbReference type="SUPFAM" id="SSF48371">
    <property type="entry name" value="ARM repeat"/>
    <property type="match status" value="1"/>
</dbReference>
<dbReference type="AlphaFoldDB" id="A0A3B6G1N0"/>
<keyword evidence="2" id="KW-1133">Transmembrane helix</keyword>
<dbReference type="Gene3D" id="1.25.10.10">
    <property type="entry name" value="Leucine-rich Repeat Variant"/>
    <property type="match status" value="1"/>
</dbReference>
<organism evidence="3">
    <name type="scientific">Triticum aestivum</name>
    <name type="common">Wheat</name>
    <dbReference type="NCBI Taxonomy" id="4565"/>
    <lineage>
        <taxon>Eukaryota</taxon>
        <taxon>Viridiplantae</taxon>
        <taxon>Streptophyta</taxon>
        <taxon>Embryophyta</taxon>
        <taxon>Tracheophyta</taxon>
        <taxon>Spermatophyta</taxon>
        <taxon>Magnoliopsida</taxon>
        <taxon>Liliopsida</taxon>
        <taxon>Poales</taxon>
        <taxon>Poaceae</taxon>
        <taxon>BOP clade</taxon>
        <taxon>Pooideae</taxon>
        <taxon>Triticodae</taxon>
        <taxon>Triticeae</taxon>
        <taxon>Triticinae</taxon>
        <taxon>Triticum</taxon>
    </lineage>
</organism>
<dbReference type="OMA" id="HETFISA"/>
<feature type="region of interest" description="Disordered" evidence="1">
    <location>
        <begin position="617"/>
        <end position="642"/>
    </location>
</feature>
<dbReference type="OrthoDB" id="613213at2759"/>
<name>A0A3B6G1N0_WHEAT</name>
<feature type="compositionally biased region" description="Polar residues" evidence="1">
    <location>
        <begin position="617"/>
        <end position="637"/>
    </location>
</feature>
<dbReference type="Gramene" id="TraesCS3B02G552600.1">
    <property type="protein sequence ID" value="TraesCS3B02G552600.1"/>
    <property type="gene ID" value="TraesCS3B02G552600"/>
</dbReference>
<dbReference type="InterPro" id="IPR011989">
    <property type="entry name" value="ARM-like"/>
</dbReference>
<dbReference type="Gramene" id="TraesCS3B03G1375200.1">
    <property type="protein sequence ID" value="TraesCS3B03G1375200.1.CDS"/>
    <property type="gene ID" value="TraesCS3B03G1375200"/>
</dbReference>
<keyword evidence="2" id="KW-0472">Membrane</keyword>
<evidence type="ECO:0000313" key="3">
    <source>
        <dbReference type="EnsemblPlants" id="TraesCS3B02G552600.1"/>
    </source>
</evidence>
<dbReference type="PANTHER" id="PTHR33115">
    <property type="entry name" value="ARM REPEAT SUPERFAMILY PROTEIN"/>
    <property type="match status" value="1"/>
</dbReference>
<dbReference type="GeneID" id="123072549"/>
<evidence type="ECO:0000313" key="4">
    <source>
        <dbReference type="Proteomes" id="UP000019116"/>
    </source>
</evidence>
<accession>A0A3B6G1N0</accession>
<evidence type="ECO:0008006" key="5">
    <source>
        <dbReference type="Google" id="ProtNLM"/>
    </source>
</evidence>
<keyword evidence="4" id="KW-1185">Reference proteome</keyword>
<dbReference type="RefSeq" id="XP_044352059.1">
    <property type="nucleotide sequence ID" value="XM_044496124.1"/>
</dbReference>
<proteinExistence type="predicted"/>
<dbReference type="RefSeq" id="XP_044352058.1">
    <property type="nucleotide sequence ID" value="XM_044496123.1"/>
</dbReference>
<dbReference type="EnsemblPlants" id="TraesCS3B02G552600.1">
    <property type="protein sequence ID" value="TraesCS3B02G552600.1"/>
    <property type="gene ID" value="TraesCS3B02G552600"/>
</dbReference>
<evidence type="ECO:0000256" key="1">
    <source>
        <dbReference type="SAM" id="MobiDB-lite"/>
    </source>
</evidence>
<feature type="transmembrane region" description="Helical" evidence="2">
    <location>
        <begin position="15"/>
        <end position="36"/>
    </location>
</feature>